<dbReference type="PROSITE" id="PS50878">
    <property type="entry name" value="RT_POL"/>
    <property type="match status" value="1"/>
</dbReference>
<dbReference type="SUPFAM" id="SSF47986">
    <property type="entry name" value="DEATH domain"/>
    <property type="match status" value="1"/>
</dbReference>
<dbReference type="PANTHER" id="PTHR11373:SF4">
    <property type="entry name" value="DEOXYNUCLEOSIDE TRIPHOSPHATE TRIPHOSPHOHYDROLASE SAMHD1"/>
    <property type="match status" value="1"/>
</dbReference>
<keyword evidence="1" id="KW-0175">Coiled coil</keyword>
<dbReference type="GO" id="GO:0008832">
    <property type="term" value="F:dGTPase activity"/>
    <property type="evidence" value="ECO:0007669"/>
    <property type="project" value="TreeGrafter"/>
</dbReference>
<dbReference type="Pfam" id="PF00078">
    <property type="entry name" value="RVT_1"/>
    <property type="match status" value="1"/>
</dbReference>
<dbReference type="GO" id="GO:0005634">
    <property type="term" value="C:nucleus"/>
    <property type="evidence" value="ECO:0007669"/>
    <property type="project" value="TreeGrafter"/>
</dbReference>
<dbReference type="InterPro" id="IPR011029">
    <property type="entry name" value="DEATH-like_dom_sf"/>
</dbReference>
<feature type="domain" description="Death" evidence="2">
    <location>
        <begin position="252"/>
        <end position="330"/>
    </location>
</feature>
<protein>
    <recommendedName>
        <fullName evidence="5">Reverse transcriptase domain-containing protein</fullName>
    </recommendedName>
</protein>
<sequence>MGYSITGNLWLWFREYLSCRHQCVSVNGSLSNTLDVTSGVPQGSILGPLLFLVFINNLPTCVKSSKVLLFADDTKCYQLAKDYLNLQADLDSLYLWSLSNLSFNSNKVYHLRFQYSSDNTDSYISSYGTYYLGDRPVVKCSSQHDLGVIMTDDLSWSNHFSLIISKALRILGLLRRSFGPSTPVPVKRLLYLTLVRSKLIYCSVLWRPRLVKDIRRLESVQRRATKWILDDYKTDYRSRLVLDLLSRHGYSGVSFYNLGLYLGLSPARLDVIKENNKNDVIVCLRECLKAWLKKADDDVVKKGGPTVFSLVSALRKLGENGVANGIDMEKHPACKILAHTSNQSLVTALPQMVPLLHSEMHINKTVCVQREEDLLLIEIVKAICSDSKMLEVFARILSQYAATMEIGNTIMREYRKVCHCDESGDDKAKQDEIYFPPSLTSKFKSMRVKLCSTFHKIESIIKACPPSTLDKIKNILMYYNEDLKLQVAKCDNIHDILELVRKDCSLDDIELLKAIINEVHLDEAKAAIQEYSEAIEKFSETELSKCLNKEFSYASPLQCERIIIVVDRNTDECTLNDVRRLSANTFHKLSLQNSRRIKLSVIRDDNSFTITCSFPLILSEQLITAALNNIDVLKENKVKRLTIGYCTVYEVNDTSTPTKCGLSKQLMLSLSVQLINSKEEVTTLNEKNMTIKKEAESMKKEAELLKKVAKSFKKEAESLKETLETRKKMLSGSFEESSERLKELAADSSQLQDKISHLTEREEENEKLKEQQLVLFQSEKEASLQETIEIRKHEEINQFKVQLASYYQEKEGEEEGFDEEIEKLQSATDEDERDKIVQELLSQNGKLKDHPLLIKIVRTEQFTRLKEIKKMYYFAGKFVKTLRKRQPELNITDSDVLCVQIAALCYNLGHGPFSGIFTNFLKEIKASQNYWKGSRPNVMMFQHMIEANNLPFDEYLDNPEQDIEFIKELMTGVKGPQVKIREDKVFLYEIVVNRMSGLDVNRIDSTMRDSVVLGKRILHWRKILNKIRVKVCPDGKKHICANEEDLDKYNGLFADRHALFKELYFERKNRIVATMINQIFIKCGKAEFIKGPDGNRLSLIDAIKTMDTYCRINDSIIGIIRETVADTEVEKLIQFLRSSKLFIPIGYVKNCQLAGGAQQLKEEIAAYEDGLSEDDIIVDVAESGYEGATSESMYYISSDGTVKQWTTEWHVLPADTSAPWRVFYTKHNKELVAKMKRGLRRVIDEEGGFVDTYDNEIDIDLLIPEEDPAAPQ</sequence>
<dbReference type="InterPro" id="IPR000488">
    <property type="entry name" value="Death_dom"/>
</dbReference>
<organism evidence="4">
    <name type="scientific">Amphimedon queenslandica</name>
    <name type="common">Sponge</name>
    <dbReference type="NCBI Taxonomy" id="400682"/>
    <lineage>
        <taxon>Eukaryota</taxon>
        <taxon>Metazoa</taxon>
        <taxon>Porifera</taxon>
        <taxon>Demospongiae</taxon>
        <taxon>Heteroscleromorpha</taxon>
        <taxon>Haplosclerida</taxon>
        <taxon>Niphatidae</taxon>
        <taxon>Amphimedon</taxon>
    </lineage>
</organism>
<dbReference type="CDD" id="cd01670">
    <property type="entry name" value="Death"/>
    <property type="match status" value="1"/>
</dbReference>
<evidence type="ECO:0000256" key="1">
    <source>
        <dbReference type="SAM" id="Coils"/>
    </source>
</evidence>
<dbReference type="InterPro" id="IPR000477">
    <property type="entry name" value="RT_dom"/>
</dbReference>
<dbReference type="Gene3D" id="1.10.3210.10">
    <property type="entry name" value="Hypothetical protein af1432"/>
    <property type="match status" value="1"/>
</dbReference>
<evidence type="ECO:0000259" key="2">
    <source>
        <dbReference type="PROSITE" id="PS50017"/>
    </source>
</evidence>
<dbReference type="OrthoDB" id="9991235at2759"/>
<name>A0A1X7USQ7_AMPQE</name>
<dbReference type="PROSITE" id="PS50017">
    <property type="entry name" value="DEATH_DOMAIN"/>
    <property type="match status" value="1"/>
</dbReference>
<dbReference type="PANTHER" id="PTHR11373">
    <property type="entry name" value="DEOXYNUCLEOSIDE TRIPHOSPHATE TRIPHOSPHOHYDROLASE"/>
    <property type="match status" value="1"/>
</dbReference>
<dbReference type="SUPFAM" id="SSF109604">
    <property type="entry name" value="HD-domain/PDEase-like"/>
    <property type="match status" value="1"/>
</dbReference>
<feature type="domain" description="Reverse transcriptase" evidence="3">
    <location>
        <begin position="1"/>
        <end position="131"/>
    </location>
</feature>
<dbReference type="InParanoid" id="A0A1X7USQ7"/>
<dbReference type="GO" id="GO:0007165">
    <property type="term" value="P:signal transduction"/>
    <property type="evidence" value="ECO:0007669"/>
    <property type="project" value="InterPro"/>
</dbReference>
<dbReference type="AlphaFoldDB" id="A0A1X7USQ7"/>
<reference evidence="4" key="1">
    <citation type="submission" date="2017-05" db="UniProtKB">
        <authorList>
            <consortium name="EnsemblMetazoa"/>
        </authorList>
    </citation>
    <scope>IDENTIFICATION</scope>
</reference>
<dbReference type="Gene3D" id="1.10.533.10">
    <property type="entry name" value="Death Domain, Fas"/>
    <property type="match status" value="1"/>
</dbReference>
<dbReference type="EnsemblMetazoa" id="Aqu2.1.30422_001">
    <property type="protein sequence ID" value="Aqu2.1.30422_001"/>
    <property type="gene ID" value="Aqu2.1.30422"/>
</dbReference>
<dbReference type="InterPro" id="IPR050135">
    <property type="entry name" value="dGTPase-like"/>
</dbReference>
<dbReference type="GO" id="GO:0006203">
    <property type="term" value="P:dGTP catabolic process"/>
    <property type="evidence" value="ECO:0007669"/>
    <property type="project" value="TreeGrafter"/>
</dbReference>
<evidence type="ECO:0000313" key="4">
    <source>
        <dbReference type="EnsemblMetazoa" id="Aqu2.1.30422_001"/>
    </source>
</evidence>
<evidence type="ECO:0000259" key="3">
    <source>
        <dbReference type="PROSITE" id="PS50878"/>
    </source>
</evidence>
<accession>A0A1X7USQ7</accession>
<evidence type="ECO:0008006" key="5">
    <source>
        <dbReference type="Google" id="ProtNLM"/>
    </source>
</evidence>
<proteinExistence type="predicted"/>
<dbReference type="eggNOG" id="KOG2681">
    <property type="taxonomic scope" value="Eukaryota"/>
</dbReference>
<feature type="coiled-coil region" evidence="1">
    <location>
        <begin position="681"/>
        <end position="781"/>
    </location>
</feature>